<evidence type="ECO:0000256" key="6">
    <source>
        <dbReference type="ARBA" id="ARBA00022692"/>
    </source>
</evidence>
<dbReference type="GO" id="GO:0005886">
    <property type="term" value="C:plasma membrane"/>
    <property type="evidence" value="ECO:0007669"/>
    <property type="project" value="UniProtKB-SubCell"/>
</dbReference>
<sequence>MKKNGFTLIELIVALTIFLIAFLGLIPLLIKQVDANKMNHLRNVAVNIAQEKIDSLSVIDFNSLANSMDNVSVDNNVYQVTTDVIDLNTYQKQINVTVSWKYKSKDYRVSMSLVRSN</sequence>
<dbReference type="InterPro" id="IPR012902">
    <property type="entry name" value="N_methyl_site"/>
</dbReference>
<dbReference type="InterPro" id="IPR045584">
    <property type="entry name" value="Pilin-like"/>
</dbReference>
<dbReference type="GO" id="GO:0015627">
    <property type="term" value="C:type II protein secretion system complex"/>
    <property type="evidence" value="ECO:0007669"/>
    <property type="project" value="InterPro"/>
</dbReference>
<evidence type="ECO:0000256" key="7">
    <source>
        <dbReference type="ARBA" id="ARBA00022989"/>
    </source>
</evidence>
<comment type="similarity">
    <text evidence="2">Belongs to the GSP I family.</text>
</comment>
<keyword evidence="4" id="KW-0488">Methylation</keyword>
<keyword evidence="5" id="KW-0997">Cell inner membrane</keyword>
<name>A0A5A8F812_9BACT</name>
<proteinExistence type="inferred from homology"/>
<keyword evidence="6 9" id="KW-0812">Transmembrane</keyword>
<evidence type="ECO:0000313" key="11">
    <source>
        <dbReference type="Proteomes" id="UP000322876"/>
    </source>
</evidence>
<dbReference type="Proteomes" id="UP000322876">
    <property type="component" value="Unassembled WGS sequence"/>
</dbReference>
<keyword evidence="8 9" id="KW-0472">Membrane</keyword>
<evidence type="ECO:0000256" key="1">
    <source>
        <dbReference type="ARBA" id="ARBA00004377"/>
    </source>
</evidence>
<evidence type="ECO:0000256" key="3">
    <source>
        <dbReference type="ARBA" id="ARBA00022475"/>
    </source>
</evidence>
<keyword evidence="3" id="KW-1003">Cell membrane</keyword>
<evidence type="ECO:0000256" key="5">
    <source>
        <dbReference type="ARBA" id="ARBA00022519"/>
    </source>
</evidence>
<evidence type="ECO:0000256" key="2">
    <source>
        <dbReference type="ARBA" id="ARBA00008358"/>
    </source>
</evidence>
<dbReference type="NCBIfam" id="TIGR02532">
    <property type="entry name" value="IV_pilin_GFxxxE"/>
    <property type="match status" value="1"/>
</dbReference>
<keyword evidence="11" id="KW-1185">Reference proteome</keyword>
<evidence type="ECO:0000256" key="8">
    <source>
        <dbReference type="ARBA" id="ARBA00023136"/>
    </source>
</evidence>
<feature type="transmembrane region" description="Helical" evidence="9">
    <location>
        <begin position="6"/>
        <end position="30"/>
    </location>
</feature>
<dbReference type="InterPro" id="IPR010052">
    <property type="entry name" value="T2SS_protein-GspI"/>
</dbReference>
<gene>
    <name evidence="10" type="ORF">FHQ18_00275</name>
</gene>
<dbReference type="RefSeq" id="WP_149265169.1">
    <property type="nucleotide sequence ID" value="NZ_VFJB01000001.1"/>
</dbReference>
<dbReference type="GO" id="GO:0015628">
    <property type="term" value="P:protein secretion by the type II secretion system"/>
    <property type="evidence" value="ECO:0007669"/>
    <property type="project" value="InterPro"/>
</dbReference>
<dbReference type="AlphaFoldDB" id="A0A5A8F812"/>
<reference evidence="10 11" key="1">
    <citation type="submission" date="2019-06" db="EMBL/GenBank/DDBJ databases">
        <title>Genomic insights into carbon and energy metabolism of Deferribacter autotrophicus revealed new metabolic traits in the phylum Deferribacteres.</title>
        <authorList>
            <person name="Slobodkin A.I."/>
            <person name="Slobodkina G.B."/>
            <person name="Allioux M."/>
            <person name="Alain K."/>
            <person name="Jebbar M."/>
            <person name="Shadrin V."/>
            <person name="Kublanov I.V."/>
            <person name="Toshchakov S.V."/>
            <person name="Bonch-Osmolovskaya E.A."/>
        </authorList>
    </citation>
    <scope>NUCLEOTIDE SEQUENCE [LARGE SCALE GENOMIC DNA]</scope>
    <source>
        <strain evidence="10 11">SL50</strain>
    </source>
</reference>
<dbReference type="OrthoDB" id="5432521at2"/>
<evidence type="ECO:0000256" key="4">
    <source>
        <dbReference type="ARBA" id="ARBA00022481"/>
    </source>
</evidence>
<dbReference type="PANTHER" id="PTHR38779">
    <property type="entry name" value="TYPE II SECRETION SYSTEM PROTEIN I-RELATED"/>
    <property type="match status" value="1"/>
</dbReference>
<comment type="subcellular location">
    <subcellularLocation>
        <location evidence="1">Cell inner membrane</location>
        <topology evidence="1">Single-pass membrane protein</topology>
    </subcellularLocation>
</comment>
<evidence type="ECO:0000313" key="10">
    <source>
        <dbReference type="EMBL" id="KAA0259348.1"/>
    </source>
</evidence>
<keyword evidence="7 9" id="KW-1133">Transmembrane helix</keyword>
<dbReference type="Pfam" id="PF07963">
    <property type="entry name" value="N_methyl"/>
    <property type="match status" value="1"/>
</dbReference>
<accession>A0A5A8F812</accession>
<dbReference type="EMBL" id="VFJB01000001">
    <property type="protein sequence ID" value="KAA0259348.1"/>
    <property type="molecule type" value="Genomic_DNA"/>
</dbReference>
<organism evidence="10 11">
    <name type="scientific">Deferribacter autotrophicus</name>
    <dbReference type="NCBI Taxonomy" id="500465"/>
    <lineage>
        <taxon>Bacteria</taxon>
        <taxon>Pseudomonadati</taxon>
        <taxon>Deferribacterota</taxon>
        <taxon>Deferribacteres</taxon>
        <taxon>Deferribacterales</taxon>
        <taxon>Deferribacteraceae</taxon>
        <taxon>Deferribacter</taxon>
    </lineage>
</organism>
<dbReference type="PANTHER" id="PTHR38779:SF2">
    <property type="entry name" value="TYPE II SECRETION SYSTEM PROTEIN I-RELATED"/>
    <property type="match status" value="1"/>
</dbReference>
<dbReference type="SUPFAM" id="SSF54523">
    <property type="entry name" value="Pili subunits"/>
    <property type="match status" value="1"/>
</dbReference>
<protein>
    <submittedName>
        <fullName evidence="10">Type II secretion system protein</fullName>
    </submittedName>
</protein>
<comment type="caution">
    <text evidence="10">The sequence shown here is derived from an EMBL/GenBank/DDBJ whole genome shotgun (WGS) entry which is preliminary data.</text>
</comment>
<evidence type="ECO:0000256" key="9">
    <source>
        <dbReference type="SAM" id="Phobius"/>
    </source>
</evidence>